<sequence length="173" mass="19663">MLSPYMGIPEINVDMNQYDNRVVAIHNYIVAGIYPFMYLLLCIMLLIKTKGGQAQESVSSLQKQIILQSIIVSAVLAITAISYMVMQYYPVPKFMFVATHFMWQASHGASVFTYIFVNKSMRKEAILMIKTTIMKARGQTPGYVINPLNPVSMHVNPTWLKSRDTRIYLSNAN</sequence>
<keyword evidence="1" id="KW-1133">Transmembrane helix</keyword>
<reference evidence="3" key="1">
    <citation type="submission" date="2022-11" db="UniProtKB">
        <authorList>
            <consortium name="WormBaseParasite"/>
        </authorList>
    </citation>
    <scope>IDENTIFICATION</scope>
</reference>
<dbReference type="PANTHER" id="PTHR23021:SF28">
    <property type="entry name" value="SERPENTINE RECEPTOR, CLASS T-RELATED"/>
    <property type="match status" value="1"/>
</dbReference>
<dbReference type="SUPFAM" id="SSF81321">
    <property type="entry name" value="Family A G protein-coupled receptor-like"/>
    <property type="match status" value="1"/>
</dbReference>
<keyword evidence="2" id="KW-1185">Reference proteome</keyword>
<dbReference type="AlphaFoldDB" id="A0A914C4G7"/>
<dbReference type="PANTHER" id="PTHR23021">
    <property type="entry name" value="SERPENTINE RECEPTOR, CLASS T"/>
    <property type="match status" value="1"/>
</dbReference>
<keyword evidence="1" id="KW-0812">Transmembrane</keyword>
<dbReference type="Pfam" id="PF10321">
    <property type="entry name" value="7TM_GPCR_Srt"/>
    <property type="match status" value="1"/>
</dbReference>
<feature type="transmembrane region" description="Helical" evidence="1">
    <location>
        <begin position="25"/>
        <end position="47"/>
    </location>
</feature>
<evidence type="ECO:0000313" key="3">
    <source>
        <dbReference type="WBParaSite" id="ACRNAN_Path_270.g999.t1"/>
    </source>
</evidence>
<evidence type="ECO:0000256" key="1">
    <source>
        <dbReference type="SAM" id="Phobius"/>
    </source>
</evidence>
<organism evidence="2 3">
    <name type="scientific">Acrobeloides nanus</name>
    <dbReference type="NCBI Taxonomy" id="290746"/>
    <lineage>
        <taxon>Eukaryota</taxon>
        <taxon>Metazoa</taxon>
        <taxon>Ecdysozoa</taxon>
        <taxon>Nematoda</taxon>
        <taxon>Chromadorea</taxon>
        <taxon>Rhabditida</taxon>
        <taxon>Tylenchina</taxon>
        <taxon>Cephalobomorpha</taxon>
        <taxon>Cephaloboidea</taxon>
        <taxon>Cephalobidae</taxon>
        <taxon>Acrobeloides</taxon>
    </lineage>
</organism>
<feature type="transmembrane region" description="Helical" evidence="1">
    <location>
        <begin position="95"/>
        <end position="117"/>
    </location>
</feature>
<dbReference type="WBParaSite" id="ACRNAN_Path_270.g999.t1">
    <property type="protein sequence ID" value="ACRNAN_Path_270.g999.t1"/>
    <property type="gene ID" value="ACRNAN_Path_270.g999"/>
</dbReference>
<protein>
    <submittedName>
        <fullName evidence="3">Uncharacterized protein</fullName>
    </submittedName>
</protein>
<keyword evidence="1" id="KW-0472">Membrane</keyword>
<evidence type="ECO:0000313" key="2">
    <source>
        <dbReference type="Proteomes" id="UP000887540"/>
    </source>
</evidence>
<dbReference type="InterPro" id="IPR019425">
    <property type="entry name" value="7TM_GPCR_serpentine_rcpt_Srt"/>
</dbReference>
<dbReference type="Gene3D" id="1.20.1070.10">
    <property type="entry name" value="Rhodopsin 7-helix transmembrane proteins"/>
    <property type="match status" value="1"/>
</dbReference>
<proteinExistence type="predicted"/>
<accession>A0A914C4G7</accession>
<feature type="transmembrane region" description="Helical" evidence="1">
    <location>
        <begin position="67"/>
        <end position="89"/>
    </location>
</feature>
<name>A0A914C4G7_9BILA</name>
<dbReference type="Proteomes" id="UP000887540">
    <property type="component" value="Unplaced"/>
</dbReference>